<dbReference type="EMBL" id="CQPD01000075">
    <property type="protein sequence ID" value="CNV22192.1"/>
    <property type="molecule type" value="Genomic_DNA"/>
</dbReference>
<evidence type="ECO:0000313" key="2">
    <source>
        <dbReference type="EMBL" id="CNV22192.1"/>
    </source>
</evidence>
<keyword evidence="1" id="KW-1133">Transmembrane helix</keyword>
<keyword evidence="1" id="KW-0812">Transmembrane</keyword>
<proteinExistence type="predicted"/>
<gene>
    <name evidence="2" type="ORF">ERS008207_04639</name>
</gene>
<reference evidence="2 3" key="1">
    <citation type="submission" date="2015-03" db="EMBL/GenBank/DDBJ databases">
        <authorList>
            <consortium name="Pathogen Informatics"/>
        </authorList>
    </citation>
    <scope>NUCLEOTIDE SEQUENCE [LARGE SCALE GENOMIC DNA]</scope>
    <source>
        <strain evidence="2 3">D4891</strain>
    </source>
</reference>
<organism evidence="2 3">
    <name type="scientific">Salmonella enterica subsp. enterica serovar Bovismorbificans</name>
    <dbReference type="NCBI Taxonomy" id="58097"/>
    <lineage>
        <taxon>Bacteria</taxon>
        <taxon>Pseudomonadati</taxon>
        <taxon>Pseudomonadota</taxon>
        <taxon>Gammaproteobacteria</taxon>
        <taxon>Enterobacterales</taxon>
        <taxon>Enterobacteriaceae</taxon>
        <taxon>Salmonella</taxon>
    </lineage>
</organism>
<dbReference type="AlphaFoldDB" id="A0A655EHV0"/>
<evidence type="ECO:0000313" key="3">
    <source>
        <dbReference type="Proteomes" id="UP000042394"/>
    </source>
</evidence>
<feature type="transmembrane region" description="Helical" evidence="1">
    <location>
        <begin position="20"/>
        <end position="40"/>
    </location>
</feature>
<protein>
    <submittedName>
        <fullName evidence="2">Uncharacterized protein</fullName>
    </submittedName>
</protein>
<name>A0A655EHV0_SALET</name>
<accession>A0A655EHV0</accession>
<sequence>MFTTAAVKFTGALRTLDKQQMATVVFAVGMAIAGCAALMAMRDNLIRDSFAHSLIKYKIFADKANGKPLLARATGVFNDATLNMPDFIETVVFHPGAGFLTTNTAGTVHHYLFICMFPQHFNRFWQLFTKRIRRDFQSIFEMADFILIVVAHINKDRIRIVQHRIHICRLQIIADITGVKTWIVNSVSDDTVANFHTQHPK</sequence>
<keyword evidence="1" id="KW-0472">Membrane</keyword>
<dbReference type="Proteomes" id="UP000042394">
    <property type="component" value="Unassembled WGS sequence"/>
</dbReference>
<evidence type="ECO:0000256" key="1">
    <source>
        <dbReference type="SAM" id="Phobius"/>
    </source>
</evidence>